<reference evidence="7" key="1">
    <citation type="journal article" date="2023" name="Genome Biol. Evol.">
        <title>First Whole Genome Sequence and Flow Cytometry Genome Size Data for the Lichen-Forming Fungus Ramalina farinacea (Ascomycota).</title>
        <authorList>
            <person name="Llewellyn T."/>
            <person name="Mian S."/>
            <person name="Hill R."/>
            <person name="Leitch I.J."/>
            <person name="Gaya E."/>
        </authorList>
    </citation>
    <scope>NUCLEOTIDE SEQUENCE</scope>
    <source>
        <strain evidence="7">LIQ254RAFAR</strain>
    </source>
</reference>
<feature type="transmembrane region" description="Helical" evidence="6">
    <location>
        <begin position="132"/>
        <end position="155"/>
    </location>
</feature>
<evidence type="ECO:0000256" key="1">
    <source>
        <dbReference type="ARBA" id="ARBA00004141"/>
    </source>
</evidence>
<evidence type="ECO:0000256" key="5">
    <source>
        <dbReference type="ARBA" id="ARBA00023136"/>
    </source>
</evidence>
<feature type="transmembrane region" description="Helical" evidence="6">
    <location>
        <begin position="282"/>
        <end position="310"/>
    </location>
</feature>
<feature type="transmembrane region" description="Helical" evidence="6">
    <location>
        <begin position="87"/>
        <end position="111"/>
    </location>
</feature>
<dbReference type="Proteomes" id="UP001161017">
    <property type="component" value="Unassembled WGS sequence"/>
</dbReference>
<comment type="caution">
    <text evidence="7">The sequence shown here is derived from an EMBL/GenBank/DDBJ whole genome shotgun (WGS) entry which is preliminary data.</text>
</comment>
<dbReference type="PANTHER" id="PTHR45649">
    <property type="entry name" value="AMINO-ACID PERMEASE BAT1"/>
    <property type="match status" value="1"/>
</dbReference>
<sequence>MAAALKPDLDHAFAMEEKAMDASVTFDGTGLDRDDQLLARLGKKPVLRRRFGFLAIVGFTCTMLVTWEGSLILFTTGLTNGGSAGLVYGYLFVWVGTLCIFTTMAEMASIAPTAGGQYHWVAMMAPASCRNFLSYITGWLVIAGWEAILAGGGYLTGTMIVAVIQLNHPSYVPQLWHGTLLFWATIAYALFVNTLLGSTLPKIELVMLFLHVVGFFAILIPLVACAPEKASAHDVFTQFLNGGAWPSQGLSFFIGLIGSVFAMFGCDATVHMSEEVNNAAVIVPWAMVSTTLFNGAIGFGMILAVLFVTLNVDTALESPTGVLGYPFMDIFYTATNSKAGANVMIAIVLVMSGAGSIAAMATASRIVWAFARDRGLPGWRTVTKLRSKTAIPMLSVIFTAIVTVLIGLINLGSSTAFNAVISLSVSGLYGSYIIVEVLMLYHRCTGRIRSAHDSANRLYEGDHLIWGPFHVPGIFGIAVNVCAVMFGIIIFFFSFWPVATPVSAPKMNYSILMTGSVVLFAVFYYVVWARKTFKGPIVEISSIPTGVKS</sequence>
<evidence type="ECO:0000256" key="2">
    <source>
        <dbReference type="ARBA" id="ARBA00022448"/>
    </source>
</evidence>
<dbReference type="InterPro" id="IPR002293">
    <property type="entry name" value="AA/rel_permease1"/>
</dbReference>
<feature type="transmembrane region" description="Helical" evidence="6">
    <location>
        <begin position="389"/>
        <end position="411"/>
    </location>
</feature>
<keyword evidence="2" id="KW-0813">Transport</keyword>
<dbReference type="PANTHER" id="PTHR45649:SF1">
    <property type="entry name" value="TRANSPORTER, PUTATIVE (EUROFUNG)-RELATED"/>
    <property type="match status" value="1"/>
</dbReference>
<feature type="transmembrane region" description="Helical" evidence="6">
    <location>
        <begin position="343"/>
        <end position="368"/>
    </location>
</feature>
<feature type="transmembrane region" description="Helical" evidence="6">
    <location>
        <begin position="417"/>
        <end position="441"/>
    </location>
</feature>
<dbReference type="Pfam" id="PF13520">
    <property type="entry name" value="AA_permease_2"/>
    <property type="match status" value="1"/>
</dbReference>
<feature type="transmembrane region" description="Helical" evidence="6">
    <location>
        <begin position="508"/>
        <end position="527"/>
    </location>
</feature>
<evidence type="ECO:0000313" key="7">
    <source>
        <dbReference type="EMBL" id="MDI1490469.1"/>
    </source>
</evidence>
<feature type="transmembrane region" description="Helical" evidence="6">
    <location>
        <begin position="51"/>
        <end position="75"/>
    </location>
</feature>
<evidence type="ECO:0000256" key="3">
    <source>
        <dbReference type="ARBA" id="ARBA00022692"/>
    </source>
</evidence>
<feature type="transmembrane region" description="Helical" evidence="6">
    <location>
        <begin position="250"/>
        <end position="270"/>
    </location>
</feature>
<keyword evidence="5 6" id="KW-0472">Membrane</keyword>
<accession>A0AA43TWH8</accession>
<evidence type="ECO:0000313" key="8">
    <source>
        <dbReference type="Proteomes" id="UP001161017"/>
    </source>
</evidence>
<dbReference type="AlphaFoldDB" id="A0AA43TWH8"/>
<evidence type="ECO:0000256" key="6">
    <source>
        <dbReference type="SAM" id="Phobius"/>
    </source>
</evidence>
<keyword evidence="3 6" id="KW-0812">Transmembrane</keyword>
<dbReference type="EMBL" id="JAPUFD010000012">
    <property type="protein sequence ID" value="MDI1490469.1"/>
    <property type="molecule type" value="Genomic_DNA"/>
</dbReference>
<organism evidence="7 8">
    <name type="scientific">Ramalina farinacea</name>
    <dbReference type="NCBI Taxonomy" id="258253"/>
    <lineage>
        <taxon>Eukaryota</taxon>
        <taxon>Fungi</taxon>
        <taxon>Dikarya</taxon>
        <taxon>Ascomycota</taxon>
        <taxon>Pezizomycotina</taxon>
        <taxon>Lecanoromycetes</taxon>
        <taxon>OSLEUM clade</taxon>
        <taxon>Lecanoromycetidae</taxon>
        <taxon>Lecanorales</taxon>
        <taxon>Lecanorineae</taxon>
        <taxon>Ramalinaceae</taxon>
        <taxon>Ramalina</taxon>
    </lineage>
</organism>
<dbReference type="GO" id="GO:0022857">
    <property type="term" value="F:transmembrane transporter activity"/>
    <property type="evidence" value="ECO:0007669"/>
    <property type="project" value="InterPro"/>
</dbReference>
<protein>
    <submittedName>
        <fullName evidence="7">Uncharacterized protein</fullName>
    </submittedName>
</protein>
<name>A0AA43TWH8_9LECA</name>
<keyword evidence="4 6" id="KW-1133">Transmembrane helix</keyword>
<feature type="transmembrane region" description="Helical" evidence="6">
    <location>
        <begin position="175"/>
        <end position="196"/>
    </location>
</feature>
<proteinExistence type="predicted"/>
<evidence type="ECO:0000256" key="4">
    <source>
        <dbReference type="ARBA" id="ARBA00022989"/>
    </source>
</evidence>
<dbReference type="GO" id="GO:0016020">
    <property type="term" value="C:membrane"/>
    <property type="evidence" value="ECO:0007669"/>
    <property type="project" value="UniProtKB-SubCell"/>
</dbReference>
<keyword evidence="8" id="KW-1185">Reference proteome</keyword>
<dbReference type="PIRSF" id="PIRSF006060">
    <property type="entry name" value="AA_transporter"/>
    <property type="match status" value="1"/>
</dbReference>
<gene>
    <name evidence="7" type="ORF">OHK93_001672</name>
</gene>
<comment type="subcellular location">
    <subcellularLocation>
        <location evidence="1">Membrane</location>
        <topology evidence="1">Multi-pass membrane protein</topology>
    </subcellularLocation>
</comment>
<feature type="transmembrane region" description="Helical" evidence="6">
    <location>
        <begin position="474"/>
        <end position="496"/>
    </location>
</feature>
<dbReference type="Gene3D" id="1.20.1740.10">
    <property type="entry name" value="Amino acid/polyamine transporter I"/>
    <property type="match status" value="1"/>
</dbReference>
<feature type="transmembrane region" description="Helical" evidence="6">
    <location>
        <begin position="208"/>
        <end position="230"/>
    </location>
</feature>